<accession>A0ACC0AX53</accession>
<dbReference type="Proteomes" id="UP001060085">
    <property type="component" value="Linkage Group LG05"/>
</dbReference>
<dbReference type="EMBL" id="CM044705">
    <property type="protein sequence ID" value="KAI5664709.1"/>
    <property type="molecule type" value="Genomic_DNA"/>
</dbReference>
<reference evidence="2" key="1">
    <citation type="journal article" date="2023" name="Nat. Plants">
        <title>Single-cell RNA sequencing provides a high-resolution roadmap for understanding the multicellular compartmentation of specialized metabolism.</title>
        <authorList>
            <person name="Sun S."/>
            <person name="Shen X."/>
            <person name="Li Y."/>
            <person name="Li Y."/>
            <person name="Wang S."/>
            <person name="Li R."/>
            <person name="Zhang H."/>
            <person name="Shen G."/>
            <person name="Guo B."/>
            <person name="Wei J."/>
            <person name="Xu J."/>
            <person name="St-Pierre B."/>
            <person name="Chen S."/>
            <person name="Sun C."/>
        </authorList>
    </citation>
    <scope>NUCLEOTIDE SEQUENCE [LARGE SCALE GENOMIC DNA]</scope>
</reference>
<sequence length="360" mass="40793">MEVTGRNLQHVPEPNYDRKTELKAFDETCAGVKGLVDSGITKIPRIFVGPLDDFFKKSSNDTQHKFPIIDLQANRKDVIERVRNASENWGFFQVINHGIPNSDLEEILQGVRRFYEQDIDSKKQWYTREMSKRMVYNCNFDLYSAPVTNWRDTFSCVMAPNPPTPQELPHDILIKYSKQVMDLGHSLFELLSEGLGLDSNYLKDIDCAKGLTILGHYYPACPQPELTLGASKHSDNNFLTVLLQDHIGGLQVLHQNQWVDVPPTPGALVVNIGDLLQLITNDKFKSVEHRVLANKIGPRLSVASFFSTNLIPTSNLYGPIKELLSEDNPPKYRETTVKDYVAYFNAKGLDGNSALLHFRI</sequence>
<protein>
    <submittedName>
        <fullName evidence="1">Uncharacterized protein</fullName>
    </submittedName>
</protein>
<gene>
    <name evidence="1" type="ORF">M9H77_24032</name>
</gene>
<proteinExistence type="predicted"/>
<comment type="caution">
    <text evidence="1">The sequence shown here is derived from an EMBL/GenBank/DDBJ whole genome shotgun (WGS) entry which is preliminary data.</text>
</comment>
<evidence type="ECO:0000313" key="1">
    <source>
        <dbReference type="EMBL" id="KAI5664709.1"/>
    </source>
</evidence>
<evidence type="ECO:0000313" key="2">
    <source>
        <dbReference type="Proteomes" id="UP001060085"/>
    </source>
</evidence>
<organism evidence="1 2">
    <name type="scientific">Catharanthus roseus</name>
    <name type="common">Madagascar periwinkle</name>
    <name type="synonym">Vinca rosea</name>
    <dbReference type="NCBI Taxonomy" id="4058"/>
    <lineage>
        <taxon>Eukaryota</taxon>
        <taxon>Viridiplantae</taxon>
        <taxon>Streptophyta</taxon>
        <taxon>Embryophyta</taxon>
        <taxon>Tracheophyta</taxon>
        <taxon>Spermatophyta</taxon>
        <taxon>Magnoliopsida</taxon>
        <taxon>eudicotyledons</taxon>
        <taxon>Gunneridae</taxon>
        <taxon>Pentapetalae</taxon>
        <taxon>asterids</taxon>
        <taxon>lamiids</taxon>
        <taxon>Gentianales</taxon>
        <taxon>Apocynaceae</taxon>
        <taxon>Rauvolfioideae</taxon>
        <taxon>Vinceae</taxon>
        <taxon>Catharanthinae</taxon>
        <taxon>Catharanthus</taxon>
    </lineage>
</organism>
<keyword evidence="2" id="KW-1185">Reference proteome</keyword>
<name>A0ACC0AX53_CATRO</name>